<evidence type="ECO:0000313" key="10">
    <source>
        <dbReference type="Proteomes" id="UP000030746"/>
    </source>
</evidence>
<dbReference type="InterPro" id="IPR050784">
    <property type="entry name" value="IAP"/>
</dbReference>
<dbReference type="SUPFAM" id="SSF57924">
    <property type="entry name" value="Inhibitor of apoptosis (IAP) repeat"/>
    <property type="match status" value="2"/>
</dbReference>
<dbReference type="Pfam" id="PF13920">
    <property type="entry name" value="zf-C3HC4_3"/>
    <property type="match status" value="1"/>
</dbReference>
<dbReference type="GO" id="GO:0005737">
    <property type="term" value="C:cytoplasm"/>
    <property type="evidence" value="ECO:0007669"/>
    <property type="project" value="TreeGrafter"/>
</dbReference>
<evidence type="ECO:0000256" key="4">
    <source>
        <dbReference type="ARBA" id="ARBA00022771"/>
    </source>
</evidence>
<dbReference type="PROSITE" id="PS50089">
    <property type="entry name" value="ZF_RING_2"/>
    <property type="match status" value="1"/>
</dbReference>
<evidence type="ECO:0000256" key="1">
    <source>
        <dbReference type="ARBA" id="ARBA00006672"/>
    </source>
</evidence>
<dbReference type="GO" id="GO:0008270">
    <property type="term" value="F:zinc ion binding"/>
    <property type="evidence" value="ECO:0007669"/>
    <property type="project" value="UniProtKB-KW"/>
</dbReference>
<dbReference type="EMBL" id="KB201750">
    <property type="protein sequence ID" value="ESO94731.1"/>
    <property type="molecule type" value="Genomic_DNA"/>
</dbReference>
<dbReference type="FunFam" id="1.10.1170.10:FF:000003">
    <property type="entry name" value="E3 ubiquitin-protein ligase XIAP"/>
    <property type="match status" value="1"/>
</dbReference>
<evidence type="ECO:0000256" key="3">
    <source>
        <dbReference type="ARBA" id="ARBA00022723"/>
    </source>
</evidence>
<dbReference type="RefSeq" id="XP_009054472.1">
    <property type="nucleotide sequence ID" value="XM_009056224.1"/>
</dbReference>
<dbReference type="FunFam" id="1.10.1170.10:FF:000002">
    <property type="entry name" value="Baculoviral IAP repeat containing 7"/>
    <property type="match status" value="1"/>
</dbReference>
<dbReference type="PROSITE" id="PS50143">
    <property type="entry name" value="BIR_REPEAT_2"/>
    <property type="match status" value="2"/>
</dbReference>
<organism evidence="9 10">
    <name type="scientific">Lottia gigantea</name>
    <name type="common">Giant owl limpet</name>
    <dbReference type="NCBI Taxonomy" id="225164"/>
    <lineage>
        <taxon>Eukaryota</taxon>
        <taxon>Metazoa</taxon>
        <taxon>Spiralia</taxon>
        <taxon>Lophotrochozoa</taxon>
        <taxon>Mollusca</taxon>
        <taxon>Gastropoda</taxon>
        <taxon>Patellogastropoda</taxon>
        <taxon>Lottioidea</taxon>
        <taxon>Lottiidae</taxon>
        <taxon>Lottia</taxon>
    </lineage>
</organism>
<dbReference type="PANTHER" id="PTHR10044">
    <property type="entry name" value="INHIBITOR OF APOPTOSIS"/>
    <property type="match status" value="1"/>
</dbReference>
<dbReference type="GO" id="GO:0005634">
    <property type="term" value="C:nucleus"/>
    <property type="evidence" value="ECO:0007669"/>
    <property type="project" value="TreeGrafter"/>
</dbReference>
<evidence type="ECO:0000256" key="7">
    <source>
        <dbReference type="SAM" id="MobiDB-lite"/>
    </source>
</evidence>
<dbReference type="Gene3D" id="1.10.1170.10">
    <property type="entry name" value="Inhibitor Of Apoptosis Protein (2mihbC-IAP-1), Chain A"/>
    <property type="match status" value="2"/>
</dbReference>
<dbReference type="GeneID" id="20245659"/>
<dbReference type="Proteomes" id="UP000030746">
    <property type="component" value="Unassembled WGS sequence"/>
</dbReference>
<comment type="similarity">
    <text evidence="1">Belongs to the IAP family.</text>
</comment>
<dbReference type="CDD" id="cd16510">
    <property type="entry name" value="RING-HC_IAPs"/>
    <property type="match status" value="1"/>
</dbReference>
<dbReference type="STRING" id="225164.V4AM91"/>
<evidence type="ECO:0000313" key="9">
    <source>
        <dbReference type="EMBL" id="ESO94731.1"/>
    </source>
</evidence>
<dbReference type="CTD" id="20245659"/>
<dbReference type="GO" id="GO:0006915">
    <property type="term" value="P:apoptotic process"/>
    <property type="evidence" value="ECO:0007669"/>
    <property type="project" value="UniProtKB-KW"/>
</dbReference>
<dbReference type="KEGG" id="lgi:LOTGIDRAFT_203896"/>
<accession>V4AM91</accession>
<name>V4AM91_LOTGI</name>
<reference evidence="9 10" key="1">
    <citation type="journal article" date="2013" name="Nature">
        <title>Insights into bilaterian evolution from three spiralian genomes.</title>
        <authorList>
            <person name="Simakov O."/>
            <person name="Marletaz F."/>
            <person name="Cho S.J."/>
            <person name="Edsinger-Gonzales E."/>
            <person name="Havlak P."/>
            <person name="Hellsten U."/>
            <person name="Kuo D.H."/>
            <person name="Larsson T."/>
            <person name="Lv J."/>
            <person name="Arendt D."/>
            <person name="Savage R."/>
            <person name="Osoegawa K."/>
            <person name="de Jong P."/>
            <person name="Grimwood J."/>
            <person name="Chapman J.A."/>
            <person name="Shapiro H."/>
            <person name="Aerts A."/>
            <person name="Otillar R.P."/>
            <person name="Terry A.Y."/>
            <person name="Boore J.L."/>
            <person name="Grigoriev I.V."/>
            <person name="Lindberg D.R."/>
            <person name="Seaver E.C."/>
            <person name="Weisblat D.A."/>
            <person name="Putnam N.H."/>
            <person name="Rokhsar D.S."/>
        </authorList>
    </citation>
    <scope>NUCLEOTIDE SEQUENCE [LARGE SCALE GENOMIC DNA]</scope>
</reference>
<feature type="compositionally biased region" description="Basic and acidic residues" evidence="7">
    <location>
        <begin position="8"/>
        <end position="19"/>
    </location>
</feature>
<dbReference type="InterPro" id="IPR001841">
    <property type="entry name" value="Znf_RING"/>
</dbReference>
<keyword evidence="10" id="KW-1185">Reference proteome</keyword>
<evidence type="ECO:0000259" key="8">
    <source>
        <dbReference type="PROSITE" id="PS50089"/>
    </source>
</evidence>
<feature type="region of interest" description="Disordered" evidence="7">
    <location>
        <begin position="1"/>
        <end position="23"/>
    </location>
</feature>
<dbReference type="CDD" id="cd00022">
    <property type="entry name" value="BIR"/>
    <property type="match status" value="2"/>
</dbReference>
<feature type="domain" description="RING-type" evidence="8">
    <location>
        <begin position="360"/>
        <end position="395"/>
    </location>
</feature>
<keyword evidence="3" id="KW-0479">Metal-binding</keyword>
<dbReference type="Pfam" id="PF00653">
    <property type="entry name" value="BIR"/>
    <property type="match status" value="2"/>
</dbReference>
<dbReference type="OMA" id="KHFPNCV"/>
<proteinExistence type="inferred from homology"/>
<keyword evidence="2" id="KW-0053">Apoptosis</keyword>
<dbReference type="PANTHER" id="PTHR10044:SF139">
    <property type="entry name" value="DEATH-ASSOCIATED INHIBITOR OF APOPTOSIS 2"/>
    <property type="match status" value="1"/>
</dbReference>
<dbReference type="AlphaFoldDB" id="V4AM91"/>
<dbReference type="PROSITE" id="PS01282">
    <property type="entry name" value="BIR_REPEAT_1"/>
    <property type="match status" value="2"/>
</dbReference>
<sequence length="407" mass="46857">MDIDPDEDKSQHNLQEERLSLQSQRECDEISNNVFPPVGGRHVISVIGESQPVYVSHIGPHYEPMDESSDNDTPRVPRYSLTTTRNQTFNIEQNRYESFRGNWPSYSTVSADSLAKAGFCYLGPNDRVECVFCNGILANWEQGDNPQTEHSKHFPNCPFVKGHHVNNVPYQRHIASIQRNIPAQIRTTLLSHHPSKQEIKHPQYRIKAERLVTFNDWPSQMRQKPEDLAEAGLFYLGHGDKVKCFVCDGMLHSWEYNDEPWIEHAKWFPYCDYVKMVKGEDFIKGVENGEIQTLHQKEAVDSSSSLKKSDICTQRVEKRVQMGGTKSILERKESMTMEPKNEEYTSLIEENRNLKDQRLCKICLENEISIIFLPCGHVCCCGECSMSVKACPICRNDIERRTKAFLP</sequence>
<dbReference type="InterPro" id="IPR013083">
    <property type="entry name" value="Znf_RING/FYVE/PHD"/>
</dbReference>
<dbReference type="OrthoDB" id="10051407at2759"/>
<dbReference type="GO" id="GO:0051726">
    <property type="term" value="P:regulation of cell cycle"/>
    <property type="evidence" value="ECO:0007669"/>
    <property type="project" value="TreeGrafter"/>
</dbReference>
<keyword evidence="5" id="KW-0862">Zinc</keyword>
<evidence type="ECO:0000256" key="5">
    <source>
        <dbReference type="ARBA" id="ARBA00022833"/>
    </source>
</evidence>
<keyword evidence="4 6" id="KW-0863">Zinc-finger</keyword>
<evidence type="ECO:0000256" key="6">
    <source>
        <dbReference type="PROSITE-ProRule" id="PRU00175"/>
    </source>
</evidence>
<dbReference type="HOGENOM" id="CLU_016347_1_0_1"/>
<gene>
    <name evidence="9" type="ORF">LOTGIDRAFT_203896</name>
</gene>
<dbReference type="Gene3D" id="3.30.40.10">
    <property type="entry name" value="Zinc/RING finger domain, C3HC4 (zinc finger)"/>
    <property type="match status" value="1"/>
</dbReference>
<dbReference type="InterPro" id="IPR001370">
    <property type="entry name" value="BIR_rpt"/>
</dbReference>
<evidence type="ECO:0000256" key="2">
    <source>
        <dbReference type="ARBA" id="ARBA00022703"/>
    </source>
</evidence>
<protein>
    <recommendedName>
        <fullName evidence="8">RING-type domain-containing protein</fullName>
    </recommendedName>
</protein>
<dbReference type="SMART" id="SM00238">
    <property type="entry name" value="BIR"/>
    <property type="match status" value="2"/>
</dbReference>